<sequence length="40" mass="4741">MQNFFKNTIATFVELQKACCLFVNLNVFSFKRGALEYEKF</sequence>
<proteinExistence type="predicted"/>
<evidence type="ECO:0000313" key="1">
    <source>
        <dbReference type="EMBL" id="ACN52691.1"/>
    </source>
</evidence>
<reference evidence="1 2" key="1">
    <citation type="journal article" date="2012" name="J. Bacteriol.">
        <title>Whole-Genome Sequences of Borrelia bissettii, Borrelia valaisiana, and Borrelia spielmanii.</title>
        <authorList>
            <person name="Schutzer S.E."/>
            <person name="Fraser-Liggett C.M."/>
            <person name="Qiu W.G."/>
            <person name="Kraiczy P."/>
            <person name="Mongodin E.F."/>
            <person name="Dunn J.J."/>
            <person name="Luft B.J."/>
            <person name="Casjens S.R."/>
        </authorList>
    </citation>
    <scope>NUCLEOTIDE SEQUENCE [LARGE SCALE GENOMIC DNA]</scope>
    <source>
        <strain evidence="1 2">VS116</strain>
        <plasmid evidence="1">VS116_lp54</plasmid>
    </source>
</reference>
<organism evidence="1 2">
    <name type="scientific">Borreliella valaisiana VS116</name>
    <dbReference type="NCBI Taxonomy" id="445987"/>
    <lineage>
        <taxon>Bacteria</taxon>
        <taxon>Pseudomonadati</taxon>
        <taxon>Spirochaetota</taxon>
        <taxon>Spirochaetia</taxon>
        <taxon>Spirochaetales</taxon>
        <taxon>Borreliaceae</taxon>
        <taxon>Borreliella</taxon>
    </lineage>
</organism>
<name>C0R871_BORVA</name>
<geneLocation type="plasmid" evidence="1 2">
    <name>VS116_lp54</name>
</geneLocation>
<evidence type="ECO:0000313" key="2">
    <source>
        <dbReference type="Proteomes" id="UP000006163"/>
    </source>
</evidence>
<keyword evidence="2" id="KW-1185">Reference proteome</keyword>
<dbReference type="HOGENOM" id="CLU_3285896_0_0_12"/>
<dbReference type="EMBL" id="CP001433">
    <property type="protein sequence ID" value="ACN52691.1"/>
    <property type="molecule type" value="Genomic_DNA"/>
</dbReference>
<keyword evidence="1" id="KW-0614">Plasmid</keyword>
<dbReference type="Proteomes" id="UP000006163">
    <property type="component" value="Plasmid VS116_lp54"/>
</dbReference>
<dbReference type="AlphaFoldDB" id="C0R871"/>
<gene>
    <name evidence="1" type="ORF">BVAVS116_A0030</name>
</gene>
<accession>C0R871</accession>
<protein>
    <submittedName>
        <fullName evidence="1">Uncharacterized protein</fullName>
    </submittedName>
</protein>